<accession>A0A061QRJ6</accession>
<evidence type="ECO:0000256" key="1">
    <source>
        <dbReference type="ARBA" id="ARBA00022598"/>
    </source>
</evidence>
<keyword evidence="4" id="KW-0067">ATP-binding</keyword>
<feature type="non-terminal residue" evidence="5">
    <location>
        <position position="104"/>
    </location>
</feature>
<protein>
    <submittedName>
        <fullName evidence="5">Uncharacterized protein</fullName>
    </submittedName>
</protein>
<sequence>MLNLTALENTNAAKSFALALSRISSRLIPSTIATALSGGPDSTALALLTAWWCHRHWGRLPFDERPWSLTVDHGLRGESATEASEARDFAEGIGFRSKVLRCSW</sequence>
<evidence type="ECO:0000313" key="5">
    <source>
        <dbReference type="EMBL" id="JAC62328.1"/>
    </source>
</evidence>
<gene>
    <name evidence="5" type="ORF">TSPGSL018_23640</name>
</gene>
<dbReference type="EMBL" id="GBEZ01024683">
    <property type="protein sequence ID" value="JAC62328.1"/>
    <property type="molecule type" value="Transcribed_RNA"/>
</dbReference>
<name>A0A061QRJ6_9CHLO</name>
<dbReference type="InterPro" id="IPR014729">
    <property type="entry name" value="Rossmann-like_a/b/a_fold"/>
</dbReference>
<dbReference type="PANTHER" id="PTHR43033:SF5">
    <property type="entry name" value="TRNA(ILE)-LYSIDINE SYNTHETASE"/>
    <property type="match status" value="1"/>
</dbReference>
<keyword evidence="1" id="KW-0436">Ligase</keyword>
<organism evidence="5">
    <name type="scientific">Tetraselmis sp. GSL018</name>
    <dbReference type="NCBI Taxonomy" id="582737"/>
    <lineage>
        <taxon>Eukaryota</taxon>
        <taxon>Viridiplantae</taxon>
        <taxon>Chlorophyta</taxon>
        <taxon>core chlorophytes</taxon>
        <taxon>Chlorodendrophyceae</taxon>
        <taxon>Chlorodendrales</taxon>
        <taxon>Chlorodendraceae</taxon>
        <taxon>Tetraselmis</taxon>
    </lineage>
</organism>
<evidence type="ECO:0000256" key="4">
    <source>
        <dbReference type="ARBA" id="ARBA00022840"/>
    </source>
</evidence>
<dbReference type="Gene3D" id="3.40.50.620">
    <property type="entry name" value="HUPs"/>
    <property type="match status" value="1"/>
</dbReference>
<proteinExistence type="predicted"/>
<dbReference type="GO" id="GO:0005524">
    <property type="term" value="F:ATP binding"/>
    <property type="evidence" value="ECO:0007669"/>
    <property type="project" value="UniProtKB-KW"/>
</dbReference>
<dbReference type="AlphaFoldDB" id="A0A061QRJ6"/>
<dbReference type="GO" id="GO:0008033">
    <property type="term" value="P:tRNA processing"/>
    <property type="evidence" value="ECO:0007669"/>
    <property type="project" value="UniProtKB-KW"/>
</dbReference>
<dbReference type="SUPFAM" id="SSF52402">
    <property type="entry name" value="Adenine nucleotide alpha hydrolases-like"/>
    <property type="match status" value="1"/>
</dbReference>
<dbReference type="PANTHER" id="PTHR43033">
    <property type="entry name" value="TRNA(ILE)-LYSIDINE SYNTHASE-RELATED"/>
    <property type="match status" value="1"/>
</dbReference>
<reference evidence="5" key="1">
    <citation type="submission" date="2014-05" db="EMBL/GenBank/DDBJ databases">
        <title>The transcriptome of the halophilic microalga Tetraselmis sp. GSL018 isolated from the Great Salt Lake, Utah.</title>
        <authorList>
            <person name="Jinkerson R.E."/>
            <person name="D'Adamo S."/>
            <person name="Posewitz M.C."/>
        </authorList>
    </citation>
    <scope>NUCLEOTIDE SEQUENCE</scope>
    <source>
        <strain evidence="5">GSL018</strain>
    </source>
</reference>
<keyword evidence="2" id="KW-0819">tRNA processing</keyword>
<dbReference type="GO" id="GO:0016879">
    <property type="term" value="F:ligase activity, forming carbon-nitrogen bonds"/>
    <property type="evidence" value="ECO:0007669"/>
    <property type="project" value="InterPro"/>
</dbReference>
<evidence type="ECO:0000256" key="2">
    <source>
        <dbReference type="ARBA" id="ARBA00022694"/>
    </source>
</evidence>
<evidence type="ECO:0000256" key="3">
    <source>
        <dbReference type="ARBA" id="ARBA00022741"/>
    </source>
</evidence>
<keyword evidence="3" id="KW-0547">Nucleotide-binding</keyword>
<dbReference type="InterPro" id="IPR012094">
    <property type="entry name" value="tRNA_Ile_lys_synt"/>
</dbReference>